<keyword evidence="3" id="KW-1185">Reference proteome</keyword>
<dbReference type="EMBL" id="QQTP01000002">
    <property type="protein sequence ID" value="RDJ28158.1"/>
    <property type="molecule type" value="Genomic_DNA"/>
</dbReference>
<dbReference type="RefSeq" id="WP_114828283.1">
    <property type="nucleotide sequence ID" value="NZ_QQTO01000037.1"/>
</dbReference>
<name>A0A370LA11_9HYPH</name>
<evidence type="ECO:0000313" key="3">
    <source>
        <dbReference type="Proteomes" id="UP000255207"/>
    </source>
</evidence>
<gene>
    <name evidence="2" type="ORF">DWE98_06085</name>
</gene>
<proteinExistence type="predicted"/>
<dbReference type="OrthoDB" id="582619at2"/>
<comment type="caution">
    <text evidence="2">The sequence shown here is derived from an EMBL/GenBank/DDBJ whole genome shotgun (WGS) entry which is preliminary data.</text>
</comment>
<evidence type="ECO:0000259" key="1">
    <source>
        <dbReference type="Pfam" id="PF09722"/>
    </source>
</evidence>
<dbReference type="InterPro" id="IPR024467">
    <property type="entry name" value="Xre/MbcA/ParS-like_toxin-bd"/>
</dbReference>
<protein>
    <submittedName>
        <fullName evidence="2">DUF2384 domain-containing protein</fullName>
    </submittedName>
</protein>
<dbReference type="Pfam" id="PF09722">
    <property type="entry name" value="Xre_MbcA_ParS_C"/>
    <property type="match status" value="1"/>
</dbReference>
<sequence>MASAALELTAAAFREAGQPYLSARRVSEKLGVTLSELAGLIGVARTTLTAKTGARRVDTALSPLVRVLAMAAEMAGDEDRAAIWFKHQPLPGWGGKTAFDLVREGKAGKVLDYLESVRAGVYA</sequence>
<organism evidence="2 3">
    <name type="scientific">Bosea caraganae</name>
    <dbReference type="NCBI Taxonomy" id="2763117"/>
    <lineage>
        <taxon>Bacteria</taxon>
        <taxon>Pseudomonadati</taxon>
        <taxon>Pseudomonadota</taxon>
        <taxon>Alphaproteobacteria</taxon>
        <taxon>Hyphomicrobiales</taxon>
        <taxon>Boseaceae</taxon>
        <taxon>Bosea</taxon>
    </lineage>
</organism>
<dbReference type="AlphaFoldDB" id="A0A370LA11"/>
<feature type="domain" description="Antitoxin Xre/MbcA/ParS-like toxin-binding" evidence="1">
    <location>
        <begin position="71"/>
        <end position="120"/>
    </location>
</feature>
<evidence type="ECO:0000313" key="2">
    <source>
        <dbReference type="EMBL" id="RDJ28158.1"/>
    </source>
</evidence>
<dbReference type="Proteomes" id="UP000255207">
    <property type="component" value="Unassembled WGS sequence"/>
</dbReference>
<reference evidence="3" key="1">
    <citation type="submission" date="2018-07" db="EMBL/GenBank/DDBJ databases">
        <authorList>
            <person name="Safronova V.I."/>
            <person name="Chirak E.R."/>
            <person name="Sazanova A.L."/>
        </authorList>
    </citation>
    <scope>NUCLEOTIDE SEQUENCE [LARGE SCALE GENOMIC DNA]</scope>
    <source>
        <strain evidence="3">RCAM04685</strain>
    </source>
</reference>
<accession>A0A370LA11</accession>